<gene>
    <name evidence="6" type="ORF">TRFO_38871</name>
</gene>
<comment type="caution">
    <text evidence="6">The sequence shown here is derived from an EMBL/GenBank/DDBJ whole genome shotgun (WGS) entry which is preliminary data.</text>
</comment>
<protein>
    <recommendedName>
        <fullName evidence="2">protein-tyrosine-phosphatase</fullName>
        <ecNumber evidence="2">3.1.3.48</ecNumber>
    </recommendedName>
</protein>
<dbReference type="AlphaFoldDB" id="A0A1J4JBB3"/>
<evidence type="ECO:0000256" key="2">
    <source>
        <dbReference type="ARBA" id="ARBA00013064"/>
    </source>
</evidence>
<evidence type="ECO:0000259" key="5">
    <source>
        <dbReference type="Pfam" id="PF14671"/>
    </source>
</evidence>
<dbReference type="PANTHER" id="PTHR23339">
    <property type="entry name" value="TYROSINE SPECIFIC PROTEIN PHOSPHATASE AND DUAL SPECIFICITY PROTEIN PHOSPHATASE"/>
    <property type="match status" value="1"/>
</dbReference>
<evidence type="ECO:0000313" key="6">
    <source>
        <dbReference type="EMBL" id="OHS94947.1"/>
    </source>
</evidence>
<dbReference type="InterPro" id="IPR029021">
    <property type="entry name" value="Prot-tyrosine_phosphatase-like"/>
</dbReference>
<feature type="domain" description="Dual specificity/tyrosine protein phosphatase N-terminal" evidence="5">
    <location>
        <begin position="17"/>
        <end position="155"/>
    </location>
</feature>
<dbReference type="InterPro" id="IPR050561">
    <property type="entry name" value="PTP"/>
</dbReference>
<dbReference type="FunFam" id="3.90.190.10:FF:000006">
    <property type="entry name" value="Dual specificity protein phosphatase CDC14B"/>
    <property type="match status" value="1"/>
</dbReference>
<dbReference type="GeneID" id="94847004"/>
<dbReference type="SUPFAM" id="SSF52799">
    <property type="entry name" value="(Phosphotyrosine protein) phosphatases II"/>
    <property type="match status" value="2"/>
</dbReference>
<evidence type="ECO:0000256" key="1">
    <source>
        <dbReference type="ARBA" id="ARBA00007315"/>
    </source>
</evidence>
<comment type="similarity">
    <text evidence="1">Belongs to the protein-tyrosine phosphatase family. Non-receptor class CDC14 subfamily.</text>
</comment>
<dbReference type="InterPro" id="IPR029260">
    <property type="entry name" value="DSPn"/>
</dbReference>
<dbReference type="EMBL" id="MLAK01001277">
    <property type="protein sequence ID" value="OHS94947.1"/>
    <property type="molecule type" value="Genomic_DNA"/>
</dbReference>
<dbReference type="CDD" id="cd17657">
    <property type="entry name" value="CDC14_N"/>
    <property type="match status" value="1"/>
</dbReference>
<dbReference type="OrthoDB" id="266663at2759"/>
<name>A0A1J4JBB3_9EUKA</name>
<evidence type="ECO:0000313" key="7">
    <source>
        <dbReference type="Proteomes" id="UP000179807"/>
    </source>
</evidence>
<dbReference type="GO" id="GO:0004725">
    <property type="term" value="F:protein tyrosine phosphatase activity"/>
    <property type="evidence" value="ECO:0007669"/>
    <property type="project" value="UniProtKB-EC"/>
</dbReference>
<keyword evidence="7" id="KW-1185">Reference proteome</keyword>
<dbReference type="Pfam" id="PF22785">
    <property type="entry name" value="Tc-R-P"/>
    <property type="match status" value="1"/>
</dbReference>
<proteinExistence type="inferred from homology"/>
<dbReference type="Pfam" id="PF14671">
    <property type="entry name" value="DSPn"/>
    <property type="match status" value="1"/>
</dbReference>
<organism evidence="6 7">
    <name type="scientific">Tritrichomonas foetus</name>
    <dbReference type="NCBI Taxonomy" id="1144522"/>
    <lineage>
        <taxon>Eukaryota</taxon>
        <taxon>Metamonada</taxon>
        <taxon>Parabasalia</taxon>
        <taxon>Tritrichomonadida</taxon>
        <taxon>Tritrichomonadidae</taxon>
        <taxon>Tritrichomonas</taxon>
    </lineage>
</organism>
<reference evidence="6" key="1">
    <citation type="submission" date="2016-10" db="EMBL/GenBank/DDBJ databases">
        <authorList>
            <person name="Benchimol M."/>
            <person name="Almeida L.G."/>
            <person name="Vasconcelos A.T."/>
            <person name="Perreira-Neves A."/>
            <person name="Rosa I.A."/>
            <person name="Tasca T."/>
            <person name="Bogo M.R."/>
            <person name="de Souza W."/>
        </authorList>
    </citation>
    <scope>NUCLEOTIDE SEQUENCE [LARGE SCALE GENOMIC DNA]</scope>
    <source>
        <strain evidence="6">K</strain>
    </source>
</reference>
<dbReference type="Proteomes" id="UP000179807">
    <property type="component" value="Unassembled WGS sequence"/>
</dbReference>
<dbReference type="RefSeq" id="XP_068348084.1">
    <property type="nucleotide sequence ID" value="XM_068512300.1"/>
</dbReference>
<keyword evidence="4" id="KW-0904">Protein phosphatase</keyword>
<dbReference type="Gene3D" id="3.90.190.10">
    <property type="entry name" value="Protein tyrosine phosphatase superfamily"/>
    <property type="match status" value="2"/>
</dbReference>
<dbReference type="EC" id="3.1.3.48" evidence="2"/>
<keyword evidence="3" id="KW-0378">Hydrolase</keyword>
<accession>A0A1J4JBB3</accession>
<dbReference type="VEuPathDB" id="TrichDB:TRFO_38871"/>
<evidence type="ECO:0000256" key="4">
    <source>
        <dbReference type="ARBA" id="ARBA00022912"/>
    </source>
</evidence>
<sequence>MERKHATKNLSRYSIDIIPDKFVFSIHRLQNSDSMFSFSIDHDENFQYQPFYEDFGPLSLLHIHLFGILCLNHLQTHLEKKLINFYCGSNPQRISNAVLLASSFRMIHLKMSANDSVRPFIKLLNSSSKPYRDASSYPSTYDLSVVSCLKGLERAIYYGWYNFLTFDVNQWSKNETIENGDMNWLIPGKLLAFASPYSTNNVQGFFVCTPKEIVPTFKEMGITRIIRLNNKTYDENIFIENGFAHTELFFPDGTNPPQEILQRFFEIIESEDVTALHCKAGLGRTYEFFLFFLKMHFMVHCLSIMFCNKFEND</sequence>
<evidence type="ECO:0000256" key="3">
    <source>
        <dbReference type="ARBA" id="ARBA00022801"/>
    </source>
</evidence>